<accession>A0A841R7G7</accession>
<evidence type="ECO:0000313" key="6">
    <source>
        <dbReference type="EMBL" id="MBB6479793.1"/>
    </source>
</evidence>
<dbReference type="SUPFAM" id="SSF51998">
    <property type="entry name" value="PFL-like glycyl radical enzymes"/>
    <property type="match status" value="1"/>
</dbReference>
<keyword evidence="6" id="KW-0808">Transferase</keyword>
<dbReference type="InterPro" id="IPR001150">
    <property type="entry name" value="Gly_radical"/>
</dbReference>
<dbReference type="InterPro" id="IPR004184">
    <property type="entry name" value="PFL_dom"/>
</dbReference>
<keyword evidence="1 3" id="KW-0556">Organic radical</keyword>
<dbReference type="Gene3D" id="3.20.70.20">
    <property type="match status" value="1"/>
</dbReference>
<evidence type="ECO:0000259" key="5">
    <source>
        <dbReference type="PROSITE" id="PS51554"/>
    </source>
</evidence>
<dbReference type="GO" id="GO:0008861">
    <property type="term" value="F:formate C-acetyltransferase activity"/>
    <property type="evidence" value="ECO:0007669"/>
    <property type="project" value="UniProtKB-EC"/>
</dbReference>
<dbReference type="GO" id="GO:0016829">
    <property type="term" value="F:lyase activity"/>
    <property type="evidence" value="ECO:0007669"/>
    <property type="project" value="UniProtKB-KW"/>
</dbReference>
<protein>
    <submittedName>
        <fullName evidence="6">Formate C-acetyltransferase</fullName>
        <ecNumber evidence="6">2.3.1.54</ecNumber>
    </submittedName>
</protein>
<comment type="caution">
    <text evidence="6">The sequence shown here is derived from an EMBL/GenBank/DDBJ whole genome shotgun (WGS) entry which is preliminary data.</text>
</comment>
<evidence type="ECO:0000259" key="4">
    <source>
        <dbReference type="PROSITE" id="PS51149"/>
    </source>
</evidence>
<gene>
    <name evidence="6" type="ORF">HNR50_001451</name>
</gene>
<dbReference type="CDD" id="cd01677">
    <property type="entry name" value="PFL2_DhaB_BssA"/>
    <property type="match status" value="1"/>
</dbReference>
<dbReference type="InterPro" id="IPR051215">
    <property type="entry name" value="GRE"/>
</dbReference>
<dbReference type="Proteomes" id="UP000587760">
    <property type="component" value="Unassembled WGS sequence"/>
</dbReference>
<dbReference type="RefSeq" id="WP_184745334.1">
    <property type="nucleotide sequence ID" value="NZ_JACHGJ010000002.1"/>
</dbReference>
<dbReference type="PROSITE" id="PS00850">
    <property type="entry name" value="GLY_RADICAL_1"/>
    <property type="match status" value="1"/>
</dbReference>
<dbReference type="EMBL" id="JACHGJ010000002">
    <property type="protein sequence ID" value="MBB6479793.1"/>
    <property type="molecule type" value="Genomic_DNA"/>
</dbReference>
<name>A0A841R7G7_9SPIO</name>
<proteinExistence type="predicted"/>
<dbReference type="Pfam" id="PF02901">
    <property type="entry name" value="PFL-like"/>
    <property type="match status" value="1"/>
</dbReference>
<dbReference type="PANTHER" id="PTHR43641">
    <property type="entry name" value="FORMATE ACETYLTRANSFERASE 3-RELATED"/>
    <property type="match status" value="1"/>
</dbReference>
<dbReference type="FunFam" id="3.20.70.20:FF:000008">
    <property type="entry name" value="Hypothetical formate acetyltransferase 3"/>
    <property type="match status" value="1"/>
</dbReference>
<keyword evidence="2" id="KW-0456">Lyase</keyword>
<feature type="domain" description="PFL" evidence="5">
    <location>
        <begin position="3"/>
        <end position="667"/>
    </location>
</feature>
<dbReference type="PROSITE" id="PS51149">
    <property type="entry name" value="GLY_RADICAL_2"/>
    <property type="match status" value="1"/>
</dbReference>
<evidence type="ECO:0000256" key="1">
    <source>
        <dbReference type="ARBA" id="ARBA00022818"/>
    </source>
</evidence>
<dbReference type="PANTHER" id="PTHR43641:SF2">
    <property type="entry name" value="DEHYDRATASE YBIW-RELATED"/>
    <property type="match status" value="1"/>
</dbReference>
<dbReference type="PROSITE" id="PS51554">
    <property type="entry name" value="PFL"/>
    <property type="match status" value="1"/>
</dbReference>
<evidence type="ECO:0000256" key="3">
    <source>
        <dbReference type="PROSITE-ProRule" id="PRU00493"/>
    </source>
</evidence>
<evidence type="ECO:0000256" key="2">
    <source>
        <dbReference type="ARBA" id="ARBA00023239"/>
    </source>
</evidence>
<evidence type="ECO:0000313" key="7">
    <source>
        <dbReference type="Proteomes" id="UP000587760"/>
    </source>
</evidence>
<reference evidence="6 7" key="1">
    <citation type="submission" date="2020-08" db="EMBL/GenBank/DDBJ databases">
        <title>Genomic Encyclopedia of Type Strains, Phase IV (KMG-IV): sequencing the most valuable type-strain genomes for metagenomic binning, comparative biology and taxonomic classification.</title>
        <authorList>
            <person name="Goeker M."/>
        </authorList>
    </citation>
    <scope>NUCLEOTIDE SEQUENCE [LARGE SCALE GENOMIC DNA]</scope>
    <source>
        <strain evidence="6 7">DSM 2461</strain>
    </source>
</reference>
<dbReference type="InterPro" id="IPR010098">
    <property type="entry name" value="PFL2/GDeHydtase_fam"/>
</dbReference>
<feature type="modified residue" description="Glycine radical" evidence="3">
    <location>
        <position position="771"/>
    </location>
</feature>
<keyword evidence="6" id="KW-0012">Acyltransferase</keyword>
<dbReference type="GO" id="GO:0005829">
    <property type="term" value="C:cytosol"/>
    <property type="evidence" value="ECO:0007669"/>
    <property type="project" value="TreeGrafter"/>
</dbReference>
<dbReference type="Pfam" id="PF01228">
    <property type="entry name" value="Gly_radical"/>
    <property type="match status" value="1"/>
</dbReference>
<keyword evidence="7" id="KW-1185">Reference proteome</keyword>
<organism evidence="6 7">
    <name type="scientific">Spirochaeta isovalerica</name>
    <dbReference type="NCBI Taxonomy" id="150"/>
    <lineage>
        <taxon>Bacteria</taxon>
        <taxon>Pseudomonadati</taxon>
        <taxon>Spirochaetota</taxon>
        <taxon>Spirochaetia</taxon>
        <taxon>Spirochaetales</taxon>
        <taxon>Spirochaetaceae</taxon>
        <taxon>Spirochaeta</taxon>
    </lineage>
</organism>
<dbReference type="EC" id="2.3.1.54" evidence="6"/>
<dbReference type="AlphaFoldDB" id="A0A841R7G7"/>
<sequence length="795" mass="89538">MTERINRYRERILSSTPSICTERARFYTDAYRLRDDQPVIIKRAYGLKKTLENMTIRIEPEDLLAGNHSSAIYAAPIFPEYAVEWIIKEIDEFEKRPGDAYYPERKTKEELLQICRFWEGRTTLDKGRALMSGTLGEIHDTSIIRAEGNLTSGDAHIAAHHRKILEKGLGWYAALTEEKLRQSEASTETDQEKRDFYRSVLISLKALQVFISRYAALALESAAKVKNEKRWKELELISENCLHITHSRPENFYQALQLTFFIQLVLQIESNGHSQSLGRMDQYLYPFYKEDKEKGLISDDFVMELLESLWLKLVSMKKIRSWSHTRFSAGGPLYQNVTIGGQLRDGSDAVNDLSYLILRSVGETKLTQPNLSVRFHQKINPAFLKECVDVIRMGFGMPAFNNDAIVIPSFLNLGVEAEDAWDYSAIGCIETAVPGKWGYRCTGKHFLNFMRVFMAALNNGTDPVSGKQFCPGTGRFEDFTDFSQVMKAWEKQVRFYAKVGIEIDTAIDTVLRDETPDLLCSAFTDPCLERGMTVHQGGSKYDFVSGLQVGIANLADSLAVIKKLVFEEKRLTPLQLMEAVNSNFEGPDGEKVRQLLLNGAPKYGNDDDYVDSLIGEAYHYYIDEISKYGTIREGKGPIGGKYYAGTSSISGNVPAGSVVPATPDGRKAWQPLAEGASPSAGADRQGPTAVMKSLAKLPTGKILGGVLLNQKLSPLSLQTEEKREKLISLLHGFFDRLKGWHIQFNIIDRETLLAAKKDPRQYRDLIVRVAGYSAFYTNLSEETQDDIIARTEQAI</sequence>
<dbReference type="InterPro" id="IPR019777">
    <property type="entry name" value="Form_AcTrfase_GR_CS"/>
</dbReference>
<feature type="domain" description="Glycine radical" evidence="4">
    <location>
        <begin position="674"/>
        <end position="795"/>
    </location>
</feature>
<dbReference type="NCBIfam" id="TIGR01774">
    <property type="entry name" value="PFL2-3"/>
    <property type="match status" value="1"/>
</dbReference>